<feature type="region of interest" description="Disordered" evidence="1">
    <location>
        <begin position="1"/>
        <end position="73"/>
    </location>
</feature>
<dbReference type="AlphaFoldDB" id="A0A7W9GZN8"/>
<protein>
    <submittedName>
        <fullName evidence="2">Uncharacterized protein</fullName>
    </submittedName>
</protein>
<dbReference type="Proteomes" id="UP000590647">
    <property type="component" value="Unassembled WGS sequence"/>
</dbReference>
<feature type="compositionally biased region" description="Basic and acidic residues" evidence="1">
    <location>
        <begin position="20"/>
        <end position="50"/>
    </location>
</feature>
<organism evidence="2 3">
    <name type="scientific">Streptomyces caelestis</name>
    <dbReference type="NCBI Taxonomy" id="36816"/>
    <lineage>
        <taxon>Bacteria</taxon>
        <taxon>Bacillati</taxon>
        <taxon>Actinomycetota</taxon>
        <taxon>Actinomycetes</taxon>
        <taxon>Kitasatosporales</taxon>
        <taxon>Streptomycetaceae</taxon>
        <taxon>Streptomyces</taxon>
    </lineage>
</organism>
<evidence type="ECO:0000313" key="3">
    <source>
        <dbReference type="Proteomes" id="UP000590647"/>
    </source>
</evidence>
<gene>
    <name evidence="2" type="ORF">HDA41_000715</name>
</gene>
<comment type="caution">
    <text evidence="2">The sequence shown here is derived from an EMBL/GenBank/DDBJ whole genome shotgun (WGS) entry which is preliminary data.</text>
</comment>
<dbReference type="EMBL" id="JACHNE010000001">
    <property type="protein sequence ID" value="MBB5792751.1"/>
    <property type="molecule type" value="Genomic_DNA"/>
</dbReference>
<reference evidence="2 3" key="1">
    <citation type="submission" date="2020-08" db="EMBL/GenBank/DDBJ databases">
        <title>Sequencing the genomes of 1000 actinobacteria strains.</title>
        <authorList>
            <person name="Klenk H.-P."/>
        </authorList>
    </citation>
    <scope>NUCLEOTIDE SEQUENCE [LARGE SCALE GENOMIC DNA]</scope>
    <source>
        <strain evidence="2 3">DSM 40084</strain>
    </source>
</reference>
<sequence length="73" mass="8179">MSGGRFRCPCLPWRDGFPQQEEKGGTLADRQREKADPTVRHPDRYRDAGHGRRAVQLSSWSRAAGDGIRGTGR</sequence>
<accession>A0A7W9GZN8</accession>
<evidence type="ECO:0000313" key="2">
    <source>
        <dbReference type="EMBL" id="MBB5792751.1"/>
    </source>
</evidence>
<evidence type="ECO:0000256" key="1">
    <source>
        <dbReference type="SAM" id="MobiDB-lite"/>
    </source>
</evidence>
<proteinExistence type="predicted"/>
<name>A0A7W9GZN8_9ACTN</name>
<keyword evidence="3" id="KW-1185">Reference proteome</keyword>